<feature type="domain" description="Alpha-carbonic anhydrase" evidence="11">
    <location>
        <begin position="22"/>
        <end position="245"/>
    </location>
</feature>
<protein>
    <recommendedName>
        <fullName evidence="4 9">Carbonic anhydrase</fullName>
        <ecNumber evidence="4 9">4.2.1.1</ecNumber>
    </recommendedName>
</protein>
<evidence type="ECO:0000256" key="2">
    <source>
        <dbReference type="ARBA" id="ARBA00002904"/>
    </source>
</evidence>
<evidence type="ECO:0000256" key="8">
    <source>
        <dbReference type="ARBA" id="ARBA00048348"/>
    </source>
</evidence>
<dbReference type="Pfam" id="PF00194">
    <property type="entry name" value="Carb_anhydrase"/>
    <property type="match status" value="1"/>
</dbReference>
<keyword evidence="7 9" id="KW-0456">Lyase</keyword>
<feature type="region of interest" description="Disordered" evidence="10">
    <location>
        <begin position="1"/>
        <end position="34"/>
    </location>
</feature>
<dbReference type="GO" id="GO:0008270">
    <property type="term" value="F:zinc ion binding"/>
    <property type="evidence" value="ECO:0007669"/>
    <property type="project" value="UniProtKB-UniRule"/>
</dbReference>
<evidence type="ECO:0000256" key="10">
    <source>
        <dbReference type="SAM" id="MobiDB-lite"/>
    </source>
</evidence>
<reference evidence="12 13" key="1">
    <citation type="submission" date="2012-04" db="EMBL/GenBank/DDBJ databases">
        <title>The Genome Sequence of Saprolegnia declina VS20.</title>
        <authorList>
            <consortium name="The Broad Institute Genome Sequencing Platform"/>
            <person name="Russ C."/>
            <person name="Nusbaum C."/>
            <person name="Tyler B."/>
            <person name="van West P."/>
            <person name="Dieguez-Uribeondo J."/>
            <person name="de Bruijn I."/>
            <person name="Tripathy S."/>
            <person name="Jiang R."/>
            <person name="Young S.K."/>
            <person name="Zeng Q."/>
            <person name="Gargeya S."/>
            <person name="Fitzgerald M."/>
            <person name="Haas B."/>
            <person name="Abouelleil A."/>
            <person name="Alvarado L."/>
            <person name="Arachchi H.M."/>
            <person name="Berlin A."/>
            <person name="Chapman S.B."/>
            <person name="Goldberg J."/>
            <person name="Griggs A."/>
            <person name="Gujja S."/>
            <person name="Hansen M."/>
            <person name="Howarth C."/>
            <person name="Imamovic A."/>
            <person name="Larimer J."/>
            <person name="McCowen C."/>
            <person name="Montmayeur A."/>
            <person name="Murphy C."/>
            <person name="Neiman D."/>
            <person name="Pearson M."/>
            <person name="Priest M."/>
            <person name="Roberts A."/>
            <person name="Saif S."/>
            <person name="Shea T."/>
            <person name="Sisk P."/>
            <person name="Sykes S."/>
            <person name="Wortman J."/>
            <person name="Nusbaum C."/>
            <person name="Birren B."/>
        </authorList>
    </citation>
    <scope>NUCLEOTIDE SEQUENCE [LARGE SCALE GENOMIC DNA]</scope>
    <source>
        <strain evidence="12 13">VS20</strain>
    </source>
</reference>
<keyword evidence="5 9" id="KW-0479">Metal-binding</keyword>
<comment type="catalytic activity">
    <reaction evidence="8 9">
        <text>hydrogencarbonate + H(+) = CO2 + H2O</text>
        <dbReference type="Rhea" id="RHEA:10748"/>
        <dbReference type="ChEBI" id="CHEBI:15377"/>
        <dbReference type="ChEBI" id="CHEBI:15378"/>
        <dbReference type="ChEBI" id="CHEBI:16526"/>
        <dbReference type="ChEBI" id="CHEBI:17544"/>
        <dbReference type="EC" id="4.2.1.1"/>
    </reaction>
</comment>
<evidence type="ECO:0000313" key="12">
    <source>
        <dbReference type="EMBL" id="EQC35043.1"/>
    </source>
</evidence>
<evidence type="ECO:0000256" key="9">
    <source>
        <dbReference type="RuleBase" id="RU367011"/>
    </source>
</evidence>
<dbReference type="InterPro" id="IPR018338">
    <property type="entry name" value="Carbonic_anhydrase_a-class_CS"/>
</dbReference>
<accession>T0RRG9</accession>
<dbReference type="SMART" id="SM01057">
    <property type="entry name" value="Carb_anhydrase"/>
    <property type="match status" value="1"/>
</dbReference>
<evidence type="ECO:0000313" key="13">
    <source>
        <dbReference type="Proteomes" id="UP000030762"/>
    </source>
</evidence>
<dbReference type="InterPro" id="IPR001148">
    <property type="entry name" value="CA_dom"/>
</dbReference>
<dbReference type="eggNOG" id="KOG0382">
    <property type="taxonomic scope" value="Eukaryota"/>
</dbReference>
<keyword evidence="13" id="KW-1185">Reference proteome</keyword>
<dbReference type="SUPFAM" id="SSF51069">
    <property type="entry name" value="Carbonic anhydrase"/>
    <property type="match status" value="1"/>
</dbReference>
<dbReference type="CDD" id="cd03124">
    <property type="entry name" value="alpha_CA_prokaryotic_like"/>
    <property type="match status" value="1"/>
</dbReference>
<dbReference type="GeneID" id="19948010"/>
<evidence type="ECO:0000256" key="3">
    <source>
        <dbReference type="ARBA" id="ARBA00010718"/>
    </source>
</evidence>
<dbReference type="Gene3D" id="3.10.200.10">
    <property type="entry name" value="Alpha carbonic anhydrase"/>
    <property type="match status" value="1"/>
</dbReference>
<dbReference type="GO" id="GO:0004089">
    <property type="term" value="F:carbonate dehydratase activity"/>
    <property type="evidence" value="ECO:0007669"/>
    <property type="project" value="UniProtKB-UniRule"/>
</dbReference>
<gene>
    <name evidence="12" type="ORF">SDRG_07283</name>
</gene>
<name>T0RRG9_SAPDV</name>
<comment type="similarity">
    <text evidence="3 9">Belongs to the alpha-carbonic anhydrase family.</text>
</comment>
<evidence type="ECO:0000256" key="4">
    <source>
        <dbReference type="ARBA" id="ARBA00012925"/>
    </source>
</evidence>
<dbReference type="EC" id="4.2.1.1" evidence="4 9"/>
<dbReference type="InParanoid" id="T0RRG9"/>
<evidence type="ECO:0000256" key="7">
    <source>
        <dbReference type="ARBA" id="ARBA00023239"/>
    </source>
</evidence>
<sequence length="248" mass="26949">MGATVSIPRATHAPRSRHSCISTLTPRPDPAAPTTVENQAKLHLHQSPIALPQLEPIPNTGCLQLQYGAGQARVSHDGPNIFIEWSGGDASSLTLGDTTYRPIQFHFHTPSEHTICNVQFPLELHIVHADTSGALAVLGFAFVYGDQDNTFLNLIWAHLPHLGANQGAIDIGIIDGSNLVQPQDAFYRYAGSLTTPPFVEGVEWVMCQQPRSVSPKQVATFFNAMQTANSRPLQPLNDRTVVLYGPTT</sequence>
<dbReference type="Proteomes" id="UP000030762">
    <property type="component" value="Unassembled WGS sequence"/>
</dbReference>
<dbReference type="InterPro" id="IPR023561">
    <property type="entry name" value="Carbonic_anhydrase_a-class"/>
</dbReference>
<dbReference type="AlphaFoldDB" id="T0RRG9"/>
<proteinExistence type="inferred from homology"/>
<dbReference type="OMA" id="EHEINGE"/>
<dbReference type="PROSITE" id="PS00162">
    <property type="entry name" value="ALPHA_CA_1"/>
    <property type="match status" value="1"/>
</dbReference>
<dbReference type="PROSITE" id="PS51144">
    <property type="entry name" value="ALPHA_CA_2"/>
    <property type="match status" value="1"/>
</dbReference>
<comment type="cofactor">
    <cofactor evidence="1 9">
        <name>Zn(2+)</name>
        <dbReference type="ChEBI" id="CHEBI:29105"/>
    </cofactor>
</comment>
<dbReference type="EMBL" id="JH767152">
    <property type="protein sequence ID" value="EQC35043.1"/>
    <property type="molecule type" value="Genomic_DNA"/>
</dbReference>
<evidence type="ECO:0000259" key="11">
    <source>
        <dbReference type="PROSITE" id="PS51144"/>
    </source>
</evidence>
<evidence type="ECO:0000256" key="1">
    <source>
        <dbReference type="ARBA" id="ARBA00001947"/>
    </source>
</evidence>
<comment type="function">
    <text evidence="2 9">Reversible hydration of carbon dioxide.</text>
</comment>
<keyword evidence="6 9" id="KW-0862">Zinc</keyword>
<dbReference type="InterPro" id="IPR036398">
    <property type="entry name" value="CA_dom_sf"/>
</dbReference>
<dbReference type="STRING" id="1156394.T0RRG9"/>
<dbReference type="RefSeq" id="XP_008611327.1">
    <property type="nucleotide sequence ID" value="XM_008613105.1"/>
</dbReference>
<dbReference type="OrthoDB" id="429145at2759"/>
<organism evidence="12 13">
    <name type="scientific">Saprolegnia diclina (strain VS20)</name>
    <dbReference type="NCBI Taxonomy" id="1156394"/>
    <lineage>
        <taxon>Eukaryota</taxon>
        <taxon>Sar</taxon>
        <taxon>Stramenopiles</taxon>
        <taxon>Oomycota</taxon>
        <taxon>Saprolegniomycetes</taxon>
        <taxon>Saprolegniales</taxon>
        <taxon>Saprolegniaceae</taxon>
        <taxon>Saprolegnia</taxon>
    </lineage>
</organism>
<dbReference type="PANTHER" id="PTHR18952">
    <property type="entry name" value="CARBONIC ANHYDRASE"/>
    <property type="match status" value="1"/>
</dbReference>
<dbReference type="PANTHER" id="PTHR18952:SF265">
    <property type="entry name" value="CARBONIC ANHYDRASE"/>
    <property type="match status" value="1"/>
</dbReference>
<dbReference type="InterPro" id="IPR041891">
    <property type="entry name" value="Alpha_CA_prokaryot-like"/>
</dbReference>
<evidence type="ECO:0000256" key="5">
    <source>
        <dbReference type="ARBA" id="ARBA00022723"/>
    </source>
</evidence>
<evidence type="ECO:0000256" key="6">
    <source>
        <dbReference type="ARBA" id="ARBA00022833"/>
    </source>
</evidence>
<dbReference type="VEuPathDB" id="FungiDB:SDRG_07283"/>